<dbReference type="AlphaFoldDB" id="A0A1V6RNG9"/>
<feature type="transmembrane region" description="Helical" evidence="6">
    <location>
        <begin position="31"/>
        <end position="48"/>
    </location>
</feature>
<comment type="caution">
    <text evidence="7">The sequence shown here is derived from an EMBL/GenBank/DDBJ whole genome shotgun (WGS) entry which is preliminary data.</text>
</comment>
<feature type="transmembrane region" description="Helical" evidence="6">
    <location>
        <begin position="153"/>
        <end position="174"/>
    </location>
</feature>
<accession>A0A1V6RNG9</accession>
<keyword evidence="5 6" id="KW-0472">Membrane</keyword>
<feature type="transmembrane region" description="Helical" evidence="6">
    <location>
        <begin position="332"/>
        <end position="351"/>
    </location>
</feature>
<evidence type="ECO:0000313" key="7">
    <source>
        <dbReference type="EMBL" id="OQE03166.1"/>
    </source>
</evidence>
<organism evidence="7 8">
    <name type="scientific">Penicillium solitum</name>
    <dbReference type="NCBI Taxonomy" id="60172"/>
    <lineage>
        <taxon>Eukaryota</taxon>
        <taxon>Fungi</taxon>
        <taxon>Dikarya</taxon>
        <taxon>Ascomycota</taxon>
        <taxon>Pezizomycotina</taxon>
        <taxon>Eurotiomycetes</taxon>
        <taxon>Eurotiomycetidae</taxon>
        <taxon>Eurotiales</taxon>
        <taxon>Aspergillaceae</taxon>
        <taxon>Penicillium</taxon>
    </lineage>
</organism>
<evidence type="ECO:0000256" key="1">
    <source>
        <dbReference type="ARBA" id="ARBA00004141"/>
    </source>
</evidence>
<feature type="transmembrane region" description="Helical" evidence="6">
    <location>
        <begin position="363"/>
        <end position="388"/>
    </location>
</feature>
<comment type="subcellular location">
    <subcellularLocation>
        <location evidence="1">Membrane</location>
        <topology evidence="1">Multi-pass membrane protein</topology>
    </subcellularLocation>
</comment>
<protein>
    <recommendedName>
        <fullName evidence="9">Major facilitator superfamily (MFS) profile domain-containing protein</fullName>
    </recommendedName>
</protein>
<feature type="transmembrane region" description="Helical" evidence="6">
    <location>
        <begin position="263"/>
        <end position="291"/>
    </location>
</feature>
<evidence type="ECO:0000256" key="6">
    <source>
        <dbReference type="SAM" id="Phobius"/>
    </source>
</evidence>
<dbReference type="InterPro" id="IPR036259">
    <property type="entry name" value="MFS_trans_sf"/>
</dbReference>
<dbReference type="Gene3D" id="1.20.1250.20">
    <property type="entry name" value="MFS general substrate transporter like domains"/>
    <property type="match status" value="1"/>
</dbReference>
<dbReference type="PANTHER" id="PTHR43791:SF38">
    <property type="entry name" value="MAJOR FACILITATOR SUPERFAMILY (MFS) PROFILE DOMAIN-CONTAINING PROTEIN"/>
    <property type="match status" value="1"/>
</dbReference>
<dbReference type="InterPro" id="IPR011701">
    <property type="entry name" value="MFS"/>
</dbReference>
<feature type="transmembrane region" description="Helical" evidence="6">
    <location>
        <begin position="186"/>
        <end position="210"/>
    </location>
</feature>
<dbReference type="SUPFAM" id="SSF103473">
    <property type="entry name" value="MFS general substrate transporter"/>
    <property type="match status" value="1"/>
</dbReference>
<feature type="transmembrane region" description="Helical" evidence="6">
    <location>
        <begin position="297"/>
        <end position="320"/>
    </location>
</feature>
<proteinExistence type="predicted"/>
<keyword evidence="2" id="KW-0813">Transport</keyword>
<sequence length="392" mass="42976">MSISVEHSKSQDTSRSMVVDLDAEKKLVRKVDLYLMPSIFILYLFSYMDRSNIGLAKIAGMEEDLHLASNQYYTAVIVWIIGYTISAVPSNMILSRTRPSVFLPTITFAWGSVAALIGAVRNQGQLIALRFLLPAVIFLISTWYRKNEQSKRFLIFLTAGILSGAFGGVISGAITSTLDGAHGIRGWRWLFIVEGVATAGVSLIVHWTLLDYPHSSRGLSPEERKLAQQGLIEDGIADQGDSKPPNTSIFVFLIKVLSNWRTWVLVPGYMTLGALLVGNMLAGMVFFALTAGIRNYTARYVCLCFINMTLWTGNALALSFATTALASVTRDVRAIMLAWMTSVAALAQLYGTALFPVEDSPGYVVGFSVFAATFAVGVVCYGLVDILFKRYP</sequence>
<evidence type="ECO:0000256" key="2">
    <source>
        <dbReference type="ARBA" id="ARBA00022448"/>
    </source>
</evidence>
<gene>
    <name evidence="7" type="ORF">PENSOL_c001G10395</name>
</gene>
<feature type="transmembrane region" description="Helical" evidence="6">
    <location>
        <begin position="72"/>
        <end position="94"/>
    </location>
</feature>
<keyword evidence="3 6" id="KW-0812">Transmembrane</keyword>
<dbReference type="EMBL" id="MDYO01000001">
    <property type="protein sequence ID" value="OQE03166.1"/>
    <property type="molecule type" value="Genomic_DNA"/>
</dbReference>
<dbReference type="GO" id="GO:0016020">
    <property type="term" value="C:membrane"/>
    <property type="evidence" value="ECO:0007669"/>
    <property type="project" value="UniProtKB-SubCell"/>
</dbReference>
<feature type="transmembrane region" description="Helical" evidence="6">
    <location>
        <begin position="101"/>
        <end position="120"/>
    </location>
</feature>
<dbReference type="Proteomes" id="UP000191612">
    <property type="component" value="Unassembled WGS sequence"/>
</dbReference>
<evidence type="ECO:0008006" key="9">
    <source>
        <dbReference type="Google" id="ProtNLM"/>
    </source>
</evidence>
<evidence type="ECO:0000256" key="4">
    <source>
        <dbReference type="ARBA" id="ARBA00022989"/>
    </source>
</evidence>
<evidence type="ECO:0000256" key="5">
    <source>
        <dbReference type="ARBA" id="ARBA00023136"/>
    </source>
</evidence>
<dbReference type="GO" id="GO:0022857">
    <property type="term" value="F:transmembrane transporter activity"/>
    <property type="evidence" value="ECO:0007669"/>
    <property type="project" value="InterPro"/>
</dbReference>
<name>A0A1V6RNG9_9EURO</name>
<dbReference type="FunFam" id="1.20.1250.20:FF:000057">
    <property type="entry name" value="MFS general substrate transporter"/>
    <property type="match status" value="1"/>
</dbReference>
<keyword evidence="8" id="KW-1185">Reference proteome</keyword>
<feature type="transmembrane region" description="Helical" evidence="6">
    <location>
        <begin position="126"/>
        <end position="144"/>
    </location>
</feature>
<reference evidence="8" key="1">
    <citation type="journal article" date="2017" name="Nat. Microbiol.">
        <title>Global analysis of biosynthetic gene clusters reveals vast potential of secondary metabolite production in Penicillium species.</title>
        <authorList>
            <person name="Nielsen J.C."/>
            <person name="Grijseels S."/>
            <person name="Prigent S."/>
            <person name="Ji B."/>
            <person name="Dainat J."/>
            <person name="Nielsen K.F."/>
            <person name="Frisvad J.C."/>
            <person name="Workman M."/>
            <person name="Nielsen J."/>
        </authorList>
    </citation>
    <scope>NUCLEOTIDE SEQUENCE [LARGE SCALE GENOMIC DNA]</scope>
    <source>
        <strain evidence="8">IBT 29525</strain>
    </source>
</reference>
<dbReference type="Pfam" id="PF07690">
    <property type="entry name" value="MFS_1"/>
    <property type="match status" value="1"/>
</dbReference>
<evidence type="ECO:0000256" key="3">
    <source>
        <dbReference type="ARBA" id="ARBA00022692"/>
    </source>
</evidence>
<evidence type="ECO:0000313" key="8">
    <source>
        <dbReference type="Proteomes" id="UP000191612"/>
    </source>
</evidence>
<dbReference type="PANTHER" id="PTHR43791">
    <property type="entry name" value="PERMEASE-RELATED"/>
    <property type="match status" value="1"/>
</dbReference>
<keyword evidence="4 6" id="KW-1133">Transmembrane helix</keyword>